<accession>A0A915Q9E6</accession>
<evidence type="ECO:0000259" key="5">
    <source>
        <dbReference type="Pfam" id="PF13693"/>
    </source>
</evidence>
<evidence type="ECO:0000256" key="1">
    <source>
        <dbReference type="ARBA" id="ARBA00006157"/>
    </source>
</evidence>
<dbReference type="InterPro" id="IPR038722">
    <property type="entry name" value="Ner_HTH_dom"/>
</dbReference>
<sequence>MTNSSASQKKRSKGSAQDWHRADIVAALHKRGITLAGLSRAHGLAARTLSNAMERHYPRAERLIAQALDMRPEDIWPQRYRNKKTDGEKE</sequence>
<evidence type="ECO:0000256" key="3">
    <source>
        <dbReference type="ARBA" id="ARBA00023125"/>
    </source>
</evidence>
<dbReference type="GeneID" id="72526944"/>
<reference evidence="6" key="1">
    <citation type="submission" date="2022-10" db="EMBL/GenBank/DDBJ databases">
        <title>Complete genome of Ep21-8.</title>
        <authorList>
            <person name="Kang Y.-R."/>
            <person name="Kim D.-H."/>
        </authorList>
    </citation>
    <scope>NUCLEOTIDE SEQUENCE</scope>
    <source>
        <strain evidence="6">Ep21-8</strain>
    </source>
</reference>
<keyword evidence="2" id="KW-0805">Transcription regulation</keyword>
<evidence type="ECO:0000313" key="6">
    <source>
        <dbReference type="EMBL" id="WDU91141.1"/>
    </source>
</evidence>
<dbReference type="InterPro" id="IPR010982">
    <property type="entry name" value="Lambda_DNA-bd_dom_sf"/>
</dbReference>
<dbReference type="Gene3D" id="1.10.260.40">
    <property type="entry name" value="lambda repressor-like DNA-binding domains"/>
    <property type="match status" value="1"/>
</dbReference>
<comment type="similarity">
    <text evidence="1">Belongs to the ner transcriptional regulatory family.</text>
</comment>
<dbReference type="SUPFAM" id="SSF47413">
    <property type="entry name" value="lambda repressor-like DNA-binding domains"/>
    <property type="match status" value="1"/>
</dbReference>
<dbReference type="Proteomes" id="UP001223683">
    <property type="component" value="Chromosome"/>
</dbReference>
<evidence type="ECO:0000256" key="2">
    <source>
        <dbReference type="ARBA" id="ARBA00023015"/>
    </source>
</evidence>
<keyword evidence="3" id="KW-0238">DNA-binding</keyword>
<keyword evidence="4" id="KW-0804">Transcription</keyword>
<dbReference type="Pfam" id="PF13693">
    <property type="entry name" value="HTH_35"/>
    <property type="match status" value="1"/>
</dbReference>
<dbReference type="EMBL" id="CP118390">
    <property type="protein sequence ID" value="WDU91141.1"/>
    <property type="molecule type" value="Genomic_DNA"/>
</dbReference>
<name>A0A915Q9E6_EDWPI</name>
<proteinExistence type="inferred from homology"/>
<protein>
    <submittedName>
        <fullName evidence="6">Helix-turn-helix transcriptional regulator</fullName>
    </submittedName>
</protein>
<evidence type="ECO:0000313" key="7">
    <source>
        <dbReference type="Proteomes" id="UP001223683"/>
    </source>
</evidence>
<evidence type="ECO:0000256" key="4">
    <source>
        <dbReference type="ARBA" id="ARBA00023163"/>
    </source>
</evidence>
<feature type="domain" description="Ner winged helix-turn-helix DNA-binding" evidence="5">
    <location>
        <begin position="18"/>
        <end position="86"/>
    </location>
</feature>
<gene>
    <name evidence="6" type="ORF">PWJ79_00240</name>
</gene>
<organism evidence="6 7">
    <name type="scientific">Edwardsiella piscicida</name>
    <dbReference type="NCBI Taxonomy" id="1263550"/>
    <lineage>
        <taxon>Bacteria</taxon>
        <taxon>Pseudomonadati</taxon>
        <taxon>Pseudomonadota</taxon>
        <taxon>Gammaproteobacteria</taxon>
        <taxon>Enterobacterales</taxon>
        <taxon>Hafniaceae</taxon>
        <taxon>Edwardsiella</taxon>
    </lineage>
</organism>
<dbReference type="RefSeq" id="WP_041692473.1">
    <property type="nucleotide sequence ID" value="NC_013508.1"/>
</dbReference>